<keyword evidence="1" id="KW-0812">Transmembrane</keyword>
<dbReference type="Proteomes" id="UP001321481">
    <property type="component" value="Unassembled WGS sequence"/>
</dbReference>
<evidence type="ECO:0000313" key="2">
    <source>
        <dbReference type="EMBL" id="MDJ1114884.1"/>
    </source>
</evidence>
<organism evidence="2 3">
    <name type="scientific">Microbacterium dauci</name>
    <dbReference type="NCBI Taxonomy" id="3048008"/>
    <lineage>
        <taxon>Bacteria</taxon>
        <taxon>Bacillati</taxon>
        <taxon>Actinomycetota</taxon>
        <taxon>Actinomycetes</taxon>
        <taxon>Micrococcales</taxon>
        <taxon>Microbacteriaceae</taxon>
        <taxon>Microbacterium</taxon>
    </lineage>
</organism>
<accession>A0ABT6ZFF2</accession>
<proteinExistence type="predicted"/>
<evidence type="ECO:0008006" key="4">
    <source>
        <dbReference type="Google" id="ProtNLM"/>
    </source>
</evidence>
<comment type="caution">
    <text evidence="2">The sequence shown here is derived from an EMBL/GenBank/DDBJ whole genome shotgun (WGS) entry which is preliminary data.</text>
</comment>
<evidence type="ECO:0000313" key="3">
    <source>
        <dbReference type="Proteomes" id="UP001321481"/>
    </source>
</evidence>
<dbReference type="RefSeq" id="WP_283716543.1">
    <property type="nucleotide sequence ID" value="NZ_JASJND010000006.1"/>
</dbReference>
<sequence>MANALDAILEILTWVGFGAAVAFGVAAVVVWAADGSWLPVEAYLDDDDRTVRWIDGDGEVNAAPLSPDDRAEWQGDRAQIWYRHGWHDRMRLAPRPPVLKLLWGLAIGGLAVGAVSTVGSIIAIFVRG</sequence>
<name>A0ABT6ZFF2_9MICO</name>
<keyword evidence="3" id="KW-1185">Reference proteome</keyword>
<feature type="transmembrane region" description="Helical" evidence="1">
    <location>
        <begin position="12"/>
        <end position="33"/>
    </location>
</feature>
<feature type="transmembrane region" description="Helical" evidence="1">
    <location>
        <begin position="101"/>
        <end position="126"/>
    </location>
</feature>
<keyword evidence="1" id="KW-1133">Transmembrane helix</keyword>
<gene>
    <name evidence="2" type="ORF">QNI14_10525</name>
</gene>
<keyword evidence="1" id="KW-0472">Membrane</keyword>
<dbReference type="EMBL" id="JASJND010000006">
    <property type="protein sequence ID" value="MDJ1114884.1"/>
    <property type="molecule type" value="Genomic_DNA"/>
</dbReference>
<evidence type="ECO:0000256" key="1">
    <source>
        <dbReference type="SAM" id="Phobius"/>
    </source>
</evidence>
<reference evidence="2 3" key="1">
    <citation type="submission" date="2023-05" db="EMBL/GenBank/DDBJ databases">
        <title>Microbacterium dauci sp.nov., Isolated from Carrot Rhizosphere Soil.</title>
        <authorList>
            <person name="Xiao Z."/>
            <person name="Zheng J."/>
        </authorList>
    </citation>
    <scope>NUCLEOTIDE SEQUENCE [LARGE SCALE GENOMIC DNA]</scope>
    <source>
        <strain evidence="2 3">LX3-4</strain>
    </source>
</reference>
<protein>
    <recommendedName>
        <fullName evidence="4">Leucyl-tRNA synthetase</fullName>
    </recommendedName>
</protein>